<proteinExistence type="predicted"/>
<reference evidence="2" key="1">
    <citation type="submission" date="2024-03" db="EMBL/GenBank/DDBJ databases">
        <title>WGS assembly of Saponaria officinalis var. Norfolk2.</title>
        <authorList>
            <person name="Jenkins J."/>
            <person name="Shu S."/>
            <person name="Grimwood J."/>
            <person name="Barry K."/>
            <person name="Goodstein D."/>
            <person name="Schmutz J."/>
            <person name="Leebens-Mack J."/>
            <person name="Osbourn A."/>
        </authorList>
    </citation>
    <scope>NUCLEOTIDE SEQUENCE [LARGE SCALE GENOMIC DNA]</scope>
    <source>
        <strain evidence="2">JIC</strain>
    </source>
</reference>
<keyword evidence="1" id="KW-0472">Membrane</keyword>
<protein>
    <submittedName>
        <fullName evidence="2">Uncharacterized protein</fullName>
    </submittedName>
</protein>
<organism evidence="2 3">
    <name type="scientific">Saponaria officinalis</name>
    <name type="common">Common soapwort</name>
    <name type="synonym">Lychnis saponaria</name>
    <dbReference type="NCBI Taxonomy" id="3572"/>
    <lineage>
        <taxon>Eukaryota</taxon>
        <taxon>Viridiplantae</taxon>
        <taxon>Streptophyta</taxon>
        <taxon>Embryophyta</taxon>
        <taxon>Tracheophyta</taxon>
        <taxon>Spermatophyta</taxon>
        <taxon>Magnoliopsida</taxon>
        <taxon>eudicotyledons</taxon>
        <taxon>Gunneridae</taxon>
        <taxon>Pentapetalae</taxon>
        <taxon>Caryophyllales</taxon>
        <taxon>Caryophyllaceae</taxon>
        <taxon>Caryophylleae</taxon>
        <taxon>Saponaria</taxon>
    </lineage>
</organism>
<evidence type="ECO:0000256" key="1">
    <source>
        <dbReference type="SAM" id="Phobius"/>
    </source>
</evidence>
<evidence type="ECO:0000313" key="2">
    <source>
        <dbReference type="EMBL" id="KAK9681866.1"/>
    </source>
</evidence>
<gene>
    <name evidence="2" type="ORF">RND81_10G033100</name>
</gene>
<evidence type="ECO:0000313" key="3">
    <source>
        <dbReference type="Proteomes" id="UP001443914"/>
    </source>
</evidence>
<keyword evidence="1" id="KW-1133">Transmembrane helix</keyword>
<dbReference type="Proteomes" id="UP001443914">
    <property type="component" value="Unassembled WGS sequence"/>
</dbReference>
<accession>A0AAW1HYN7</accession>
<comment type="caution">
    <text evidence="2">The sequence shown here is derived from an EMBL/GenBank/DDBJ whole genome shotgun (WGS) entry which is preliminary data.</text>
</comment>
<feature type="transmembrane region" description="Helical" evidence="1">
    <location>
        <begin position="12"/>
        <end position="29"/>
    </location>
</feature>
<sequence>MRKNPNHNFDKYFFHSIVRIIVVFGFICVHDKFQFISVFLDDMNDSYSLRPHICTYILIFDYILCIYAAESLGLPYLSAYLNSVGSNFSHGANFATAGSS</sequence>
<keyword evidence="3" id="KW-1185">Reference proteome</keyword>
<name>A0AAW1HYN7_SAPOF</name>
<keyword evidence="1" id="KW-0812">Transmembrane</keyword>
<dbReference type="EMBL" id="JBDFQZ010000010">
    <property type="protein sequence ID" value="KAK9681866.1"/>
    <property type="molecule type" value="Genomic_DNA"/>
</dbReference>
<feature type="transmembrane region" description="Helical" evidence="1">
    <location>
        <begin position="49"/>
        <end position="69"/>
    </location>
</feature>
<dbReference type="AlphaFoldDB" id="A0AAW1HYN7"/>